<feature type="compositionally biased region" description="Basic and acidic residues" evidence="1">
    <location>
        <begin position="76"/>
        <end position="85"/>
    </location>
</feature>
<evidence type="ECO:0000256" key="1">
    <source>
        <dbReference type="SAM" id="MobiDB-lite"/>
    </source>
</evidence>
<dbReference type="Proteomes" id="UP000008181">
    <property type="component" value="Chromosome 1"/>
</dbReference>
<evidence type="ECO:0000313" key="2">
    <source>
        <dbReference type="EMBL" id="AEO63454.1"/>
    </source>
</evidence>
<dbReference type="AlphaFoldDB" id="G2QS64"/>
<feature type="region of interest" description="Disordered" evidence="1">
    <location>
        <begin position="234"/>
        <end position="362"/>
    </location>
</feature>
<dbReference type="RefSeq" id="XP_003649790.1">
    <property type="nucleotide sequence ID" value="XM_003649742.1"/>
</dbReference>
<dbReference type="GeneID" id="11515306"/>
<feature type="compositionally biased region" description="Polar residues" evidence="1">
    <location>
        <begin position="113"/>
        <end position="127"/>
    </location>
</feature>
<gene>
    <name evidence="2" type="ORF">THITE_2169464</name>
</gene>
<accession>G2QS64</accession>
<sequence length="466" mass="49187">MFPVPPSQKTENSTWRNWLVQPSSPVSSDVAVKGSRLSFEHRVSPGVSDICRPGQVPGQSSHPIPGFTVGPPQRYHYGESRDFDKPPSSSDSSAILSRYEDLVARLRRLEQFDTPTSRDGQNESVLRSSAELDVPSGGIEAHGAETESPGSDHAQRIAGVSLEAHSQGREGVAASNIEAIPSIPAVSSSPQPPVAIQESHVPSDGTDPDQAWKTFVFGDVDSEDVSKAAFEQAKHDAIRDILPSASPDERPESDGNSNVATVGTFYATHEDETSESIKANCEASASSGAEHGLSLTGTESELVTGVLDESAEAPSIEVNVSIGSASSCESPAEDSTANTPILAPDPGSTASESHAGAPSMTTSLAVAPALSHVAPSEAGPPGDQFRFVQPKLFVGKRSSVSQFRPAPEPGVGISLTKRRRGRPKKRANDGRADIRALPNYSSDPIEDFEEEQPRAAKSLFPALELS</sequence>
<dbReference type="HOGENOM" id="CLU_586873_0_0_1"/>
<dbReference type="eggNOG" id="ENOG502SVDD">
    <property type="taxonomic scope" value="Eukaryota"/>
</dbReference>
<feature type="compositionally biased region" description="Low complexity" evidence="1">
    <location>
        <begin position="183"/>
        <end position="197"/>
    </location>
</feature>
<dbReference type="KEGG" id="ttt:THITE_2169464"/>
<feature type="region of interest" description="Disordered" evidence="1">
    <location>
        <begin position="399"/>
        <end position="466"/>
    </location>
</feature>
<feature type="region of interest" description="Disordered" evidence="1">
    <location>
        <begin position="43"/>
        <end position="96"/>
    </location>
</feature>
<name>G2QS64_THETT</name>
<evidence type="ECO:0000313" key="3">
    <source>
        <dbReference type="Proteomes" id="UP000008181"/>
    </source>
</evidence>
<feature type="compositionally biased region" description="Basic residues" evidence="1">
    <location>
        <begin position="416"/>
        <end position="425"/>
    </location>
</feature>
<feature type="region of interest" description="Disordered" evidence="1">
    <location>
        <begin position="110"/>
        <end position="153"/>
    </location>
</feature>
<organism evidence="2 3">
    <name type="scientific">Thermothielavioides terrestris (strain ATCC 38088 / NRRL 8126)</name>
    <name type="common">Thielavia terrestris</name>
    <dbReference type="NCBI Taxonomy" id="578455"/>
    <lineage>
        <taxon>Eukaryota</taxon>
        <taxon>Fungi</taxon>
        <taxon>Dikarya</taxon>
        <taxon>Ascomycota</taxon>
        <taxon>Pezizomycotina</taxon>
        <taxon>Sordariomycetes</taxon>
        <taxon>Sordariomycetidae</taxon>
        <taxon>Sordariales</taxon>
        <taxon>Chaetomiaceae</taxon>
        <taxon>Thermothielavioides</taxon>
        <taxon>Thermothielavioides terrestris</taxon>
    </lineage>
</organism>
<feature type="compositionally biased region" description="Polar residues" evidence="1">
    <location>
        <begin position="321"/>
        <end position="339"/>
    </location>
</feature>
<keyword evidence="3" id="KW-1185">Reference proteome</keyword>
<protein>
    <submittedName>
        <fullName evidence="2">Uncharacterized protein</fullName>
    </submittedName>
</protein>
<proteinExistence type="predicted"/>
<dbReference type="EMBL" id="CP003009">
    <property type="protein sequence ID" value="AEO63454.1"/>
    <property type="molecule type" value="Genomic_DNA"/>
</dbReference>
<feature type="region of interest" description="Disordered" evidence="1">
    <location>
        <begin position="183"/>
        <end position="210"/>
    </location>
</feature>
<dbReference type="OrthoDB" id="5426563at2759"/>
<reference evidence="2 3" key="1">
    <citation type="journal article" date="2011" name="Nat. Biotechnol.">
        <title>Comparative genomic analysis of the thermophilic biomass-degrading fungi Myceliophthora thermophila and Thielavia terrestris.</title>
        <authorList>
            <person name="Berka R.M."/>
            <person name="Grigoriev I.V."/>
            <person name="Otillar R."/>
            <person name="Salamov A."/>
            <person name="Grimwood J."/>
            <person name="Reid I."/>
            <person name="Ishmael N."/>
            <person name="John T."/>
            <person name="Darmond C."/>
            <person name="Moisan M.-C."/>
            <person name="Henrissat B."/>
            <person name="Coutinho P.M."/>
            <person name="Lombard V."/>
            <person name="Natvig D.O."/>
            <person name="Lindquist E."/>
            <person name="Schmutz J."/>
            <person name="Lucas S."/>
            <person name="Harris P."/>
            <person name="Powlowski J."/>
            <person name="Bellemare A."/>
            <person name="Taylor D."/>
            <person name="Butler G."/>
            <person name="de Vries R.P."/>
            <person name="Allijn I.E."/>
            <person name="van den Brink J."/>
            <person name="Ushinsky S."/>
            <person name="Storms R."/>
            <person name="Powell A.J."/>
            <person name="Paulsen I.T."/>
            <person name="Elbourne L.D.H."/>
            <person name="Baker S.E."/>
            <person name="Magnuson J."/>
            <person name="LaBoissiere S."/>
            <person name="Clutterbuck A.J."/>
            <person name="Martinez D."/>
            <person name="Wogulis M."/>
            <person name="de Leon A.L."/>
            <person name="Rey M.W."/>
            <person name="Tsang A."/>
        </authorList>
    </citation>
    <scope>NUCLEOTIDE SEQUENCE [LARGE SCALE GENOMIC DNA]</scope>
    <source>
        <strain evidence="3">ATCC 38088 / NRRL 8126</strain>
    </source>
</reference>